<organism evidence="1 2">
    <name type="scientific">Periweissella fabalis</name>
    <dbReference type="NCBI Taxonomy" id="1070421"/>
    <lineage>
        <taxon>Bacteria</taxon>
        <taxon>Bacillati</taxon>
        <taxon>Bacillota</taxon>
        <taxon>Bacilli</taxon>
        <taxon>Lactobacillales</taxon>
        <taxon>Lactobacillaceae</taxon>
        <taxon>Periweissella</taxon>
    </lineage>
</organism>
<accession>A0A7X6N154</accession>
<comment type="caution">
    <text evidence="1">The sequence shown here is derived from an EMBL/GenBank/DDBJ whole genome shotgun (WGS) entry which is preliminary data.</text>
</comment>
<name>A0A7X6N154_9LACO</name>
<sequence length="331" mass="37854">MTDARLGQATQQLLKQINDIFPGEIMVRLGTQKSGQITYNQASRDMMGSRLLIQVNDVTAPDYTATHELMHILMSLTGFPQVMFDLKFDDQELNEQMMSLTTRLYDVVAHQIIVQEQRKHGLLTTQVAEAYAAGVTATLTVEGAKNDDEAALRLLTLLDAFAFYSEEDDKRKYMARFRKDYPIAYEAAKNINAVITKKPINSPFSMRRAIVKLFKAFDEQMAMWHMPELHATEYATLTSVLSKRQAGMQVRQIFEVFHSEMLDKKTGERAFVGLNRLDRQNGFVISVPEEVTGGSTEWFKQLYDMTVEELFDSIAMPYTLREEETTEIKND</sequence>
<evidence type="ECO:0000313" key="1">
    <source>
        <dbReference type="EMBL" id="NKZ23893.1"/>
    </source>
</evidence>
<evidence type="ECO:0000313" key="2">
    <source>
        <dbReference type="Proteomes" id="UP000549765"/>
    </source>
</evidence>
<protein>
    <submittedName>
        <fullName evidence="1">IpaB/EvcA family protein</fullName>
    </submittedName>
</protein>
<keyword evidence="2" id="KW-1185">Reference proteome</keyword>
<proteinExistence type="predicted"/>
<dbReference type="EMBL" id="JAAXPN010000002">
    <property type="protein sequence ID" value="NKZ23893.1"/>
    <property type="molecule type" value="Genomic_DNA"/>
</dbReference>
<reference evidence="1 2" key="1">
    <citation type="submission" date="2020-04" db="EMBL/GenBank/DDBJ databases">
        <title>MicrobeNet Type strains.</title>
        <authorList>
            <person name="Nicholson A.C."/>
        </authorList>
    </citation>
    <scope>NUCLEOTIDE SEQUENCE [LARGE SCALE GENOMIC DNA]</scope>
    <source>
        <strain evidence="1 2">CCUG 61472</strain>
    </source>
</reference>
<dbReference type="Proteomes" id="UP000549765">
    <property type="component" value="Unassembled WGS sequence"/>
</dbReference>
<dbReference type="AlphaFoldDB" id="A0A7X6N154"/>
<gene>
    <name evidence="1" type="ORF">HF964_03590</name>
</gene>
<dbReference type="RefSeq" id="WP_168721692.1">
    <property type="nucleotide sequence ID" value="NZ_JAAXPN010000002.1"/>
</dbReference>